<evidence type="ECO:0000313" key="1">
    <source>
        <dbReference type="EMBL" id="MFC4159895.1"/>
    </source>
</evidence>
<keyword evidence="2" id="KW-1185">Reference proteome</keyword>
<dbReference type="EMBL" id="JBHSBU010000001">
    <property type="protein sequence ID" value="MFC4159895.1"/>
    <property type="molecule type" value="Genomic_DNA"/>
</dbReference>
<sequence>MMRVYMVLASLLLMVFAYAQYKGYSAFGDEGKRGHGARTVLIHHK</sequence>
<name>A0ABV8MSP0_9NEIS</name>
<comment type="caution">
    <text evidence="1">The sequence shown here is derived from an EMBL/GenBank/DDBJ whole genome shotgun (WGS) entry which is preliminary data.</text>
</comment>
<dbReference type="Proteomes" id="UP001595791">
    <property type="component" value="Unassembled WGS sequence"/>
</dbReference>
<dbReference type="RefSeq" id="WP_378164140.1">
    <property type="nucleotide sequence ID" value="NZ_JBHSBU010000001.1"/>
</dbReference>
<proteinExistence type="predicted"/>
<accession>A0ABV8MSP0</accession>
<protein>
    <submittedName>
        <fullName evidence="1">Uncharacterized protein</fullName>
    </submittedName>
</protein>
<organism evidence="1 2">
    <name type="scientific">Chitinimonas lacunae</name>
    <dbReference type="NCBI Taxonomy" id="1963018"/>
    <lineage>
        <taxon>Bacteria</taxon>
        <taxon>Pseudomonadati</taxon>
        <taxon>Pseudomonadota</taxon>
        <taxon>Betaproteobacteria</taxon>
        <taxon>Neisseriales</taxon>
        <taxon>Chitinibacteraceae</taxon>
        <taxon>Chitinimonas</taxon>
    </lineage>
</organism>
<reference evidence="2" key="1">
    <citation type="journal article" date="2019" name="Int. J. Syst. Evol. Microbiol.">
        <title>The Global Catalogue of Microorganisms (GCM) 10K type strain sequencing project: providing services to taxonomists for standard genome sequencing and annotation.</title>
        <authorList>
            <consortium name="The Broad Institute Genomics Platform"/>
            <consortium name="The Broad Institute Genome Sequencing Center for Infectious Disease"/>
            <person name="Wu L."/>
            <person name="Ma J."/>
        </authorList>
    </citation>
    <scope>NUCLEOTIDE SEQUENCE [LARGE SCALE GENOMIC DNA]</scope>
    <source>
        <strain evidence="2">LMG 29894</strain>
    </source>
</reference>
<evidence type="ECO:0000313" key="2">
    <source>
        <dbReference type="Proteomes" id="UP001595791"/>
    </source>
</evidence>
<gene>
    <name evidence="1" type="ORF">ACFOW7_11120</name>
</gene>